<feature type="domain" description="Lumazine-binding" evidence="11">
    <location>
        <begin position="1"/>
        <end position="97"/>
    </location>
</feature>
<dbReference type="Proteomes" id="UP000234420">
    <property type="component" value="Unassembled WGS sequence"/>
</dbReference>
<dbReference type="InterPro" id="IPR017938">
    <property type="entry name" value="Riboflavin_synthase-like_b-brl"/>
</dbReference>
<comment type="function">
    <text evidence="2">Catalyzes the dismutation of two molecules of 6,7-dimethyl-8-ribityllumazine, resulting in the formation of riboflavin and 5-amino-6-(D-ribitylamino)uracil.</text>
</comment>
<reference evidence="12 13" key="1">
    <citation type="journal article" date="2018" name="Syst. Appl. Microbiol.">
        <title>Photobacterium carnosum sp. nov., isolated from spoiled modified atmosphere packaged poultry meat.</title>
        <authorList>
            <person name="Hilgarth M."/>
            <person name="Fuertes S."/>
            <person name="Ehrmann M."/>
            <person name="Vogel R.F."/>
        </authorList>
    </citation>
    <scope>NUCLEOTIDE SEQUENCE [LARGE SCALE GENOMIC DNA]</scope>
    <source>
        <strain evidence="12 13">TMW 2.2021</strain>
    </source>
</reference>
<dbReference type="PROSITE" id="PS51177">
    <property type="entry name" value="LUMAZINE_BIND"/>
    <property type="match status" value="2"/>
</dbReference>
<dbReference type="Pfam" id="PF00677">
    <property type="entry name" value="Lum_binding"/>
    <property type="match status" value="2"/>
</dbReference>
<comment type="catalytic activity">
    <reaction evidence="1">
        <text>2 6,7-dimethyl-8-(1-D-ribityl)lumazine + H(+) = 5-amino-6-(D-ribitylamino)uracil + riboflavin</text>
        <dbReference type="Rhea" id="RHEA:20772"/>
        <dbReference type="ChEBI" id="CHEBI:15378"/>
        <dbReference type="ChEBI" id="CHEBI:15934"/>
        <dbReference type="ChEBI" id="CHEBI:57986"/>
        <dbReference type="ChEBI" id="CHEBI:58201"/>
        <dbReference type="EC" id="2.5.1.9"/>
    </reaction>
</comment>
<organism evidence="12 13">
    <name type="scientific">Photobacterium carnosum</name>
    <dbReference type="NCBI Taxonomy" id="2023717"/>
    <lineage>
        <taxon>Bacteria</taxon>
        <taxon>Pseudomonadati</taxon>
        <taxon>Pseudomonadota</taxon>
        <taxon>Gammaproteobacteria</taxon>
        <taxon>Vibrionales</taxon>
        <taxon>Vibrionaceae</taxon>
        <taxon>Photobacterium</taxon>
    </lineage>
</organism>
<evidence type="ECO:0000256" key="10">
    <source>
        <dbReference type="PROSITE-ProRule" id="PRU00524"/>
    </source>
</evidence>
<dbReference type="InterPro" id="IPR023366">
    <property type="entry name" value="ATP_synth_asu-like_sf"/>
</dbReference>
<sequence length="201" mass="22120">MFTGIIQGVAQVINIDKKENFQTHIIRLPNELIQGLTLGASVAHNGCCLTVTHIEQQLVSFDLMQETLNVTNLGLLNVGDYVNVERAAKFGDEIGGHAMSGHIMATAIVSAVNISENNHQVWFSVPTHLMKYIFAKGYIGIDGISLTIGEVKDCCFNVNLIPETLQRTNLESRMINDVINIEIDPQTQAIVDTVERVMATK</sequence>
<keyword evidence="6" id="KW-0686">Riboflavin biosynthesis</keyword>
<comment type="pathway">
    <text evidence="3">Cofactor biosynthesis; riboflavin biosynthesis; riboflavin from 2-hydroxy-3-oxobutyl phosphate and 5-amino-6-(D-ribitylamino)uracil: step 2/2.</text>
</comment>
<dbReference type="NCBIfam" id="NF006767">
    <property type="entry name" value="PRK09289.1"/>
    <property type="match status" value="1"/>
</dbReference>
<evidence type="ECO:0000256" key="7">
    <source>
        <dbReference type="ARBA" id="ARBA00022679"/>
    </source>
</evidence>
<dbReference type="SUPFAM" id="SSF63380">
    <property type="entry name" value="Riboflavin synthase domain-like"/>
    <property type="match status" value="2"/>
</dbReference>
<dbReference type="Gene3D" id="2.40.30.20">
    <property type="match status" value="2"/>
</dbReference>
<evidence type="ECO:0000313" key="13">
    <source>
        <dbReference type="Proteomes" id="UP000234420"/>
    </source>
</evidence>
<protein>
    <recommendedName>
        <fullName evidence="5 9">Riboflavin synthase</fullName>
        <ecNumber evidence="4 9">2.5.1.9</ecNumber>
    </recommendedName>
</protein>
<evidence type="ECO:0000256" key="9">
    <source>
        <dbReference type="NCBIfam" id="TIGR00187"/>
    </source>
</evidence>
<gene>
    <name evidence="12" type="ORF">CIK00_00295</name>
</gene>
<comment type="caution">
    <text evidence="12">The sequence shown here is derived from an EMBL/GenBank/DDBJ whole genome shotgun (WGS) entry which is preliminary data.</text>
</comment>
<keyword evidence="13" id="KW-1185">Reference proteome</keyword>
<proteinExistence type="predicted"/>
<evidence type="ECO:0000313" key="12">
    <source>
        <dbReference type="EMBL" id="PLC59485.1"/>
    </source>
</evidence>
<dbReference type="GeneID" id="69964557"/>
<dbReference type="GO" id="GO:0004746">
    <property type="term" value="F:riboflavin synthase activity"/>
    <property type="evidence" value="ECO:0007669"/>
    <property type="project" value="UniProtKB-UniRule"/>
</dbReference>
<dbReference type="GO" id="GO:0009231">
    <property type="term" value="P:riboflavin biosynthetic process"/>
    <property type="evidence" value="ECO:0007669"/>
    <property type="project" value="UniProtKB-KW"/>
</dbReference>
<feature type="repeat" description="Lumazine-binding" evidence="10">
    <location>
        <begin position="1"/>
        <end position="97"/>
    </location>
</feature>
<evidence type="ECO:0000256" key="4">
    <source>
        <dbReference type="ARBA" id="ARBA00012827"/>
    </source>
</evidence>
<dbReference type="AlphaFoldDB" id="A0A2N4UWW6"/>
<dbReference type="FunFam" id="2.40.30.20:FF:000005">
    <property type="entry name" value="Riboflavin synthase, alpha subunit"/>
    <property type="match status" value="1"/>
</dbReference>
<dbReference type="InterPro" id="IPR001783">
    <property type="entry name" value="Lumazine-bd"/>
</dbReference>
<dbReference type="FunFam" id="2.40.30.20:FF:000003">
    <property type="entry name" value="Riboflavin synthase, alpha subunit"/>
    <property type="match status" value="1"/>
</dbReference>
<accession>A0A2N4UWW6</accession>
<evidence type="ECO:0000256" key="6">
    <source>
        <dbReference type="ARBA" id="ARBA00022619"/>
    </source>
</evidence>
<feature type="domain" description="Lumazine-binding" evidence="11">
    <location>
        <begin position="98"/>
        <end position="194"/>
    </location>
</feature>
<evidence type="ECO:0000256" key="2">
    <source>
        <dbReference type="ARBA" id="ARBA00002803"/>
    </source>
</evidence>
<dbReference type="PANTHER" id="PTHR21098">
    <property type="entry name" value="RIBOFLAVIN SYNTHASE ALPHA CHAIN"/>
    <property type="match status" value="1"/>
</dbReference>
<dbReference type="PANTHER" id="PTHR21098:SF0">
    <property type="entry name" value="RIBOFLAVIN SYNTHASE"/>
    <property type="match status" value="1"/>
</dbReference>
<dbReference type="EMBL" id="NPIB01000001">
    <property type="protein sequence ID" value="PLC59485.1"/>
    <property type="molecule type" value="Genomic_DNA"/>
</dbReference>
<dbReference type="RefSeq" id="WP_101766942.1">
    <property type="nucleotide sequence ID" value="NZ_BPPU01000001.1"/>
</dbReference>
<name>A0A2N4UWW6_9GAMM</name>
<dbReference type="CDD" id="cd00402">
    <property type="entry name" value="Riboflavin_synthase_like"/>
    <property type="match status" value="1"/>
</dbReference>
<dbReference type="NCBIfam" id="NF009566">
    <property type="entry name" value="PRK13020.1"/>
    <property type="match status" value="1"/>
</dbReference>
<keyword evidence="8" id="KW-0677">Repeat</keyword>
<evidence type="ECO:0000256" key="1">
    <source>
        <dbReference type="ARBA" id="ARBA00000968"/>
    </source>
</evidence>
<dbReference type="GO" id="GO:0005829">
    <property type="term" value="C:cytosol"/>
    <property type="evidence" value="ECO:0007669"/>
    <property type="project" value="TreeGrafter"/>
</dbReference>
<evidence type="ECO:0000256" key="3">
    <source>
        <dbReference type="ARBA" id="ARBA00004887"/>
    </source>
</evidence>
<evidence type="ECO:0000256" key="8">
    <source>
        <dbReference type="ARBA" id="ARBA00022737"/>
    </source>
</evidence>
<feature type="repeat" description="Lumazine-binding" evidence="10">
    <location>
        <begin position="98"/>
        <end position="194"/>
    </location>
</feature>
<keyword evidence="7" id="KW-0808">Transferase</keyword>
<dbReference type="NCBIfam" id="TIGR00187">
    <property type="entry name" value="ribE"/>
    <property type="match status" value="1"/>
</dbReference>
<evidence type="ECO:0000256" key="5">
    <source>
        <dbReference type="ARBA" id="ARBA00013950"/>
    </source>
</evidence>
<dbReference type="InterPro" id="IPR026017">
    <property type="entry name" value="Lumazine-bd_dom"/>
</dbReference>
<evidence type="ECO:0000259" key="11">
    <source>
        <dbReference type="PROSITE" id="PS51177"/>
    </source>
</evidence>
<dbReference type="EC" id="2.5.1.9" evidence="4 9"/>
<dbReference type="PIRSF" id="PIRSF000498">
    <property type="entry name" value="Riboflavin_syn_A"/>
    <property type="match status" value="1"/>
</dbReference>